<dbReference type="InterPro" id="IPR032320">
    <property type="entry name" value="GH18_BT1044-like"/>
</dbReference>
<name>J9GEC9_9ZZZZ</name>
<dbReference type="Pfam" id="PF16141">
    <property type="entry name" value="GH18_BT1044-like"/>
    <property type="match status" value="1"/>
</dbReference>
<proteinExistence type="predicted"/>
<accession>J9GEC9</accession>
<dbReference type="AlphaFoldDB" id="J9GEC9"/>
<dbReference type="EMBL" id="AMCI01004623">
    <property type="protein sequence ID" value="EJW97724.1"/>
    <property type="molecule type" value="Genomic_DNA"/>
</dbReference>
<organism evidence="1">
    <name type="scientific">gut metagenome</name>
    <dbReference type="NCBI Taxonomy" id="749906"/>
    <lineage>
        <taxon>unclassified sequences</taxon>
        <taxon>metagenomes</taxon>
        <taxon>organismal metagenomes</taxon>
    </lineage>
</organism>
<protein>
    <submittedName>
        <fullName evidence="1">Uncharacterized protein</fullName>
    </submittedName>
</protein>
<comment type="caution">
    <text evidence="1">The sequence shown here is derived from an EMBL/GenBank/DDBJ whole genome shotgun (WGS) entry which is preliminary data.</text>
</comment>
<sequence>MLVLGLAVSFALFSCDDWTEVESLEIHSPSFEEQNPQLYADYLKDLDAYKASDHHISFVSF</sequence>
<gene>
    <name evidence="1" type="ORF">EVA_14166</name>
</gene>
<evidence type="ECO:0000313" key="1">
    <source>
        <dbReference type="EMBL" id="EJW97724.1"/>
    </source>
</evidence>
<reference evidence="1" key="1">
    <citation type="journal article" date="2012" name="PLoS ONE">
        <title>Gene sets for utilization of primary and secondary nutrition supplies in the distal gut of endangered iberian lynx.</title>
        <authorList>
            <person name="Alcaide M."/>
            <person name="Messina E."/>
            <person name="Richter M."/>
            <person name="Bargiela R."/>
            <person name="Peplies J."/>
            <person name="Huws S.A."/>
            <person name="Newbold C.J."/>
            <person name="Golyshin P.N."/>
            <person name="Simon M.A."/>
            <person name="Lopez G."/>
            <person name="Yakimov M.M."/>
            <person name="Ferrer M."/>
        </authorList>
    </citation>
    <scope>NUCLEOTIDE SEQUENCE</scope>
</reference>